<dbReference type="InterPro" id="IPR000719">
    <property type="entry name" value="Prot_kinase_dom"/>
</dbReference>
<keyword evidence="3" id="KW-0808">Transferase</keyword>
<reference evidence="11" key="1">
    <citation type="submission" date="2020-06" db="EMBL/GenBank/DDBJ databases">
        <authorList>
            <person name="Li T."/>
            <person name="Hu X."/>
            <person name="Zhang T."/>
            <person name="Song X."/>
            <person name="Zhang H."/>
            <person name="Dai N."/>
            <person name="Sheng W."/>
            <person name="Hou X."/>
            <person name="Wei L."/>
        </authorList>
    </citation>
    <scope>NUCLEOTIDE SEQUENCE</scope>
    <source>
        <strain evidence="11">G02</strain>
        <tissue evidence="11">Leaf</tissue>
    </source>
</reference>
<evidence type="ECO:0000256" key="3">
    <source>
        <dbReference type="ARBA" id="ARBA00022679"/>
    </source>
</evidence>
<evidence type="ECO:0000256" key="2">
    <source>
        <dbReference type="ARBA" id="ARBA00022527"/>
    </source>
</evidence>
<comment type="similarity">
    <text evidence="1">Belongs to the protein kinase superfamily. CAMK Ser/Thr protein kinase family. CaMK subfamily.</text>
</comment>
<evidence type="ECO:0000256" key="6">
    <source>
        <dbReference type="ARBA" id="ARBA00022840"/>
    </source>
</evidence>
<feature type="domain" description="Protein kinase" evidence="9">
    <location>
        <begin position="159"/>
        <end position="382"/>
    </location>
</feature>
<dbReference type="CDD" id="cd05117">
    <property type="entry name" value="STKc_CAMK"/>
    <property type="match status" value="1"/>
</dbReference>
<dbReference type="Gene3D" id="1.10.238.10">
    <property type="entry name" value="EF-hand"/>
    <property type="match status" value="2"/>
</dbReference>
<dbReference type="InterPro" id="IPR002048">
    <property type="entry name" value="EF_hand_dom"/>
</dbReference>
<dbReference type="PROSITE" id="PS00108">
    <property type="entry name" value="PROTEIN_KINASE_ST"/>
    <property type="match status" value="1"/>
</dbReference>
<dbReference type="PANTHER" id="PTHR24349">
    <property type="entry name" value="SERINE/THREONINE-PROTEIN KINASE"/>
    <property type="match status" value="1"/>
</dbReference>
<evidence type="ECO:0000256" key="1">
    <source>
        <dbReference type="ARBA" id="ARBA00005354"/>
    </source>
</evidence>
<keyword evidence="4 7" id="KW-0547">Nucleotide-binding</keyword>
<dbReference type="Pfam" id="PF00069">
    <property type="entry name" value="Pkinase"/>
    <property type="match status" value="1"/>
</dbReference>
<dbReference type="EMBL" id="JACGWJ010000013">
    <property type="protein sequence ID" value="KAL0377741.1"/>
    <property type="molecule type" value="Genomic_DNA"/>
</dbReference>
<dbReference type="Gene3D" id="3.30.200.20">
    <property type="entry name" value="Phosphorylase Kinase, domain 1"/>
    <property type="match status" value="1"/>
</dbReference>
<evidence type="ECO:0000256" key="8">
    <source>
        <dbReference type="SAM" id="MobiDB-lite"/>
    </source>
</evidence>
<accession>A0AAW2RDI1</accession>
<evidence type="ECO:0000259" key="9">
    <source>
        <dbReference type="PROSITE" id="PS50011"/>
    </source>
</evidence>
<proteinExistence type="inferred from homology"/>
<dbReference type="Gene3D" id="1.10.510.10">
    <property type="entry name" value="Transferase(Phosphotransferase) domain 1"/>
    <property type="match status" value="1"/>
</dbReference>
<dbReference type="PROSITE" id="PS50011">
    <property type="entry name" value="PROTEIN_KINASE_DOM"/>
    <property type="match status" value="1"/>
</dbReference>
<feature type="domain" description="EF-hand" evidence="10">
    <location>
        <begin position="424"/>
        <end position="459"/>
    </location>
</feature>
<dbReference type="InterPro" id="IPR050205">
    <property type="entry name" value="CDPK_Ser/Thr_kinases"/>
</dbReference>
<evidence type="ECO:0000259" key="10">
    <source>
        <dbReference type="PROSITE" id="PS50222"/>
    </source>
</evidence>
<dbReference type="FunFam" id="1.10.510.10:FF:000111">
    <property type="entry name" value="CDPK-related kinase 1"/>
    <property type="match status" value="1"/>
</dbReference>
<evidence type="ECO:0000313" key="11">
    <source>
        <dbReference type="EMBL" id="KAL0377741.1"/>
    </source>
</evidence>
<feature type="binding site" evidence="7">
    <location>
        <position position="191"/>
    </location>
    <ligand>
        <name>ATP</name>
        <dbReference type="ChEBI" id="CHEBI:30616"/>
    </ligand>
</feature>
<dbReference type="SMART" id="SM00220">
    <property type="entry name" value="S_TKc"/>
    <property type="match status" value="1"/>
</dbReference>
<keyword evidence="6 7" id="KW-0067">ATP-binding</keyword>
<feature type="compositionally biased region" description="Basic and acidic residues" evidence="8">
    <location>
        <begin position="51"/>
        <end position="62"/>
    </location>
</feature>
<comment type="caution">
    <text evidence="11">The sequence shown here is derived from an EMBL/GenBank/DDBJ whole genome shotgun (WGS) entry which is preliminary data.</text>
</comment>
<protein>
    <submittedName>
        <fullName evidence="11">CDPK-related kinase</fullName>
    </submittedName>
</protein>
<evidence type="ECO:0000256" key="7">
    <source>
        <dbReference type="PROSITE-ProRule" id="PRU10141"/>
    </source>
</evidence>
<feature type="region of interest" description="Disordered" evidence="8">
    <location>
        <begin position="1"/>
        <end position="70"/>
    </location>
</feature>
<evidence type="ECO:0000256" key="5">
    <source>
        <dbReference type="ARBA" id="ARBA00022777"/>
    </source>
</evidence>
<dbReference type="InterPro" id="IPR008271">
    <property type="entry name" value="Ser/Thr_kinase_AS"/>
</dbReference>
<dbReference type="FunFam" id="1.10.238.10:FF:000085">
    <property type="entry name" value="CDPK-related kinase 1"/>
    <property type="match status" value="1"/>
</dbReference>
<dbReference type="PROSITE" id="PS50222">
    <property type="entry name" value="EF_HAND_2"/>
    <property type="match status" value="1"/>
</dbReference>
<dbReference type="GO" id="GO:0004674">
    <property type="term" value="F:protein serine/threonine kinase activity"/>
    <property type="evidence" value="ECO:0007669"/>
    <property type="project" value="UniProtKB-KW"/>
</dbReference>
<dbReference type="GO" id="GO:0005524">
    <property type="term" value="F:ATP binding"/>
    <property type="evidence" value="ECO:0007669"/>
    <property type="project" value="UniProtKB-UniRule"/>
</dbReference>
<dbReference type="AlphaFoldDB" id="A0AAW2RDI1"/>
<organism evidence="11">
    <name type="scientific">Sesamum radiatum</name>
    <name type="common">Black benniseed</name>
    <dbReference type="NCBI Taxonomy" id="300843"/>
    <lineage>
        <taxon>Eukaryota</taxon>
        <taxon>Viridiplantae</taxon>
        <taxon>Streptophyta</taxon>
        <taxon>Embryophyta</taxon>
        <taxon>Tracheophyta</taxon>
        <taxon>Spermatophyta</taxon>
        <taxon>Magnoliopsida</taxon>
        <taxon>eudicotyledons</taxon>
        <taxon>Gunneridae</taxon>
        <taxon>Pentapetalae</taxon>
        <taxon>asterids</taxon>
        <taxon>lamiids</taxon>
        <taxon>Lamiales</taxon>
        <taxon>Pedaliaceae</taxon>
        <taxon>Sesamum</taxon>
    </lineage>
</organism>
<name>A0AAW2RDI1_SESRA</name>
<keyword evidence="2" id="KW-0723">Serine/threonine-protein kinase</keyword>
<dbReference type="InterPro" id="IPR011992">
    <property type="entry name" value="EF-hand-dom_pair"/>
</dbReference>
<dbReference type="InterPro" id="IPR011009">
    <property type="entry name" value="Kinase-like_dom_sf"/>
</dbReference>
<reference evidence="11" key="2">
    <citation type="journal article" date="2024" name="Plant">
        <title>Genomic evolution and insights into agronomic trait innovations of Sesamum species.</title>
        <authorList>
            <person name="Miao H."/>
            <person name="Wang L."/>
            <person name="Qu L."/>
            <person name="Liu H."/>
            <person name="Sun Y."/>
            <person name="Le M."/>
            <person name="Wang Q."/>
            <person name="Wei S."/>
            <person name="Zheng Y."/>
            <person name="Lin W."/>
            <person name="Duan Y."/>
            <person name="Cao H."/>
            <person name="Xiong S."/>
            <person name="Wang X."/>
            <person name="Wei L."/>
            <person name="Li C."/>
            <person name="Ma Q."/>
            <person name="Ju M."/>
            <person name="Zhao R."/>
            <person name="Li G."/>
            <person name="Mu C."/>
            <person name="Tian Q."/>
            <person name="Mei H."/>
            <person name="Zhang T."/>
            <person name="Gao T."/>
            <person name="Zhang H."/>
        </authorList>
    </citation>
    <scope>NUCLEOTIDE SEQUENCE</scope>
    <source>
        <strain evidence="11">G02</strain>
    </source>
</reference>
<keyword evidence="5 11" id="KW-0418">Kinase</keyword>
<dbReference type="PROSITE" id="PS00107">
    <property type="entry name" value="PROTEIN_KINASE_ATP"/>
    <property type="match status" value="1"/>
</dbReference>
<feature type="region of interest" description="Disordered" evidence="8">
    <location>
        <begin position="83"/>
        <end position="108"/>
    </location>
</feature>
<evidence type="ECO:0000256" key="4">
    <source>
        <dbReference type="ARBA" id="ARBA00022741"/>
    </source>
</evidence>
<dbReference type="SUPFAM" id="SSF56112">
    <property type="entry name" value="Protein kinase-like (PK-like)"/>
    <property type="match status" value="1"/>
</dbReference>
<dbReference type="GO" id="GO:0005509">
    <property type="term" value="F:calcium ion binding"/>
    <property type="evidence" value="ECO:0007669"/>
    <property type="project" value="InterPro"/>
</dbReference>
<dbReference type="SUPFAM" id="SSF47473">
    <property type="entry name" value="EF-hand"/>
    <property type="match status" value="1"/>
</dbReference>
<gene>
    <name evidence="11" type="ORF">Sradi_3079600</name>
</gene>
<sequence length="655" mass="73830">MGICTSKPRPFPEPNFHSSDESKNPAVSAQDEENAVPAENNDENAKSSGNLEEKNRNEEKSGGGKKSPFFPFYSPSPAHYLFSKKSPARSPAPGSGTPRRFFKRPFPPPSPAKHIKAVLARRHGSVKPNEAAIPEGKEVSEALSLDKSFGFPKKFYDKYELGEEVGRGHFGYTCRSKFKKGELKGQEVAVKVIPKSKMTTAIAIEDVRKEFSLNYRGGKYTEEDAKTVMIQILNVVAFCHLQGVVHRDLKPENFLFTSKEENSLLKAIDFGLSDFVKPDERLNDIVGSAYYVAPEVLHRAYSTEADVWSIGVIAYILLCGSRPFWARTESGIFRAVVKAEPTYEEQPWPALSSEAKDFVKRLLNKDPRKRMTAAQALCHPWIKNSNDVKVPLDILIFKLMRAYMRSSPLRKAALRALSKTLTADELFYLKEQFALLEPNKNGTISLDNVKAALKKNATDAMNESRVYDFLASLNALQYRRMDFEEFCAAALSVYQLEALERWEQHARCAYELFEKDGNRTIMIEELASPVSCESTLTPIGTVDKPRFSLLPHARRSFAKTGEADKRRYRSLPIPPELQDEGQVSSDIDEAQGELLLRTFRCWFSEYSYTLIFLTYIGDTDSPDINSLVSPFPPNFVLICLITSVYEFYSRLATGI</sequence>
<dbReference type="InterPro" id="IPR017441">
    <property type="entry name" value="Protein_kinase_ATP_BS"/>
</dbReference>